<dbReference type="RefSeq" id="WP_007019116.1">
    <property type="nucleotide sequence ID" value="NZ_CH724120.1"/>
</dbReference>
<comment type="cofactor">
    <cofactor evidence="1 13">
        <name>Mg(2+)</name>
        <dbReference type="ChEBI" id="CHEBI:18420"/>
    </cofactor>
</comment>
<feature type="binding site" evidence="13">
    <location>
        <position position="8"/>
    </location>
    <ligand>
        <name>Mg(2+)</name>
        <dbReference type="ChEBI" id="CHEBI:18420"/>
    </ligand>
</feature>
<dbReference type="OrthoDB" id="517356at2"/>
<dbReference type="GO" id="GO:0008897">
    <property type="term" value="F:holo-[acyl-carrier-protein] synthase activity"/>
    <property type="evidence" value="ECO:0007669"/>
    <property type="project" value="UniProtKB-UniRule"/>
</dbReference>
<evidence type="ECO:0000256" key="8">
    <source>
        <dbReference type="ARBA" id="ARBA00022842"/>
    </source>
</evidence>
<keyword evidence="7 13" id="KW-0276">Fatty acid metabolism</keyword>
<dbReference type="FunFam" id="3.90.470.20:FF:000001">
    <property type="entry name" value="Holo-[acyl-carrier-protein] synthase"/>
    <property type="match status" value="1"/>
</dbReference>
<evidence type="ECO:0000256" key="10">
    <source>
        <dbReference type="ARBA" id="ARBA00023160"/>
    </source>
</evidence>
<evidence type="ECO:0000256" key="11">
    <source>
        <dbReference type="ARBA" id="ARBA00050875"/>
    </source>
</evidence>
<evidence type="ECO:0000256" key="6">
    <source>
        <dbReference type="ARBA" id="ARBA00022723"/>
    </source>
</evidence>
<dbReference type="GO" id="GO:0005829">
    <property type="term" value="C:cytosol"/>
    <property type="evidence" value="ECO:0007669"/>
    <property type="project" value="TreeGrafter"/>
</dbReference>
<keyword evidence="4 13" id="KW-0444">Lipid biosynthesis</keyword>
<dbReference type="HAMAP" id="MF_00101">
    <property type="entry name" value="AcpS"/>
    <property type="match status" value="1"/>
</dbReference>
<dbReference type="InterPro" id="IPR008278">
    <property type="entry name" value="4-PPantetheinyl_Trfase_dom"/>
</dbReference>
<keyword evidence="9 13" id="KW-0443">Lipid metabolism</keyword>
<evidence type="ECO:0000256" key="2">
    <source>
        <dbReference type="ARBA" id="ARBA00010990"/>
    </source>
</evidence>
<proteinExistence type="inferred from homology"/>
<dbReference type="Pfam" id="PF01648">
    <property type="entry name" value="ACPS"/>
    <property type="match status" value="1"/>
</dbReference>
<keyword evidence="16" id="KW-1185">Reference proteome</keyword>
<keyword evidence="8 13" id="KW-0460">Magnesium</keyword>
<dbReference type="GO" id="GO:0006633">
    <property type="term" value="P:fatty acid biosynthetic process"/>
    <property type="evidence" value="ECO:0007669"/>
    <property type="project" value="UniProtKB-UniRule"/>
</dbReference>
<dbReference type="EMBL" id="AAQH01000036">
    <property type="protein sequence ID" value="EAT10740.1"/>
    <property type="molecule type" value="Genomic_DNA"/>
</dbReference>
<evidence type="ECO:0000256" key="5">
    <source>
        <dbReference type="ARBA" id="ARBA00022679"/>
    </source>
</evidence>
<evidence type="ECO:0000313" key="16">
    <source>
        <dbReference type="Proteomes" id="UP000004263"/>
    </source>
</evidence>
<evidence type="ECO:0000313" key="15">
    <source>
        <dbReference type="EMBL" id="EAT10740.1"/>
    </source>
</evidence>
<dbReference type="GO" id="GO:0000287">
    <property type="term" value="F:magnesium ion binding"/>
    <property type="evidence" value="ECO:0007669"/>
    <property type="project" value="UniProtKB-UniRule"/>
</dbReference>
<keyword evidence="5 13" id="KW-0808">Transferase</keyword>
<dbReference type="InterPro" id="IPR002582">
    <property type="entry name" value="ACPS"/>
</dbReference>
<comment type="function">
    <text evidence="13">Transfers the 4'-phosphopantetheine moiety from coenzyme A to a Ser of acyl-carrier-protein.</text>
</comment>
<organism evidence="15 16">
    <name type="scientific">Bermanella marisrubri</name>
    <dbReference type="NCBI Taxonomy" id="207949"/>
    <lineage>
        <taxon>Bacteria</taxon>
        <taxon>Pseudomonadati</taxon>
        <taxon>Pseudomonadota</taxon>
        <taxon>Gammaproteobacteria</taxon>
        <taxon>Oceanospirillales</taxon>
        <taxon>Oceanospirillaceae</taxon>
        <taxon>Bermanella</taxon>
    </lineage>
</organism>
<dbReference type="InterPro" id="IPR037143">
    <property type="entry name" value="4-PPantetheinyl_Trfase_dom_sf"/>
</dbReference>
<feature type="domain" description="4'-phosphopantetheinyl transferase" evidence="14">
    <location>
        <begin position="4"/>
        <end position="124"/>
    </location>
</feature>
<evidence type="ECO:0000259" key="14">
    <source>
        <dbReference type="Pfam" id="PF01648"/>
    </source>
</evidence>
<evidence type="ECO:0000256" key="4">
    <source>
        <dbReference type="ARBA" id="ARBA00022516"/>
    </source>
</evidence>
<keyword evidence="6 13" id="KW-0479">Metal-binding</keyword>
<dbReference type="GO" id="GO:0019878">
    <property type="term" value="P:lysine biosynthetic process via aminoadipic acid"/>
    <property type="evidence" value="ECO:0007669"/>
    <property type="project" value="TreeGrafter"/>
</dbReference>
<dbReference type="EC" id="2.7.8.7" evidence="13"/>
<sequence>MTIAIGTDIVEIERIYQVYQRQGEKLVNRVLTPSEQERFYSMINDDVRMAYLAKRWCAKEAVSKAMGTGIAKGLGFQDIEVTNSESGAPQVILSKSAQIKLNALGAQKILISLSDERHYAIAFCQLV</sequence>
<evidence type="ECO:0000256" key="9">
    <source>
        <dbReference type="ARBA" id="ARBA00023098"/>
    </source>
</evidence>
<dbReference type="STRING" id="207949.RED65_03835"/>
<comment type="catalytic activity">
    <reaction evidence="11 13">
        <text>apo-[ACP] + CoA = holo-[ACP] + adenosine 3',5'-bisphosphate + H(+)</text>
        <dbReference type="Rhea" id="RHEA:12068"/>
        <dbReference type="Rhea" id="RHEA-COMP:9685"/>
        <dbReference type="Rhea" id="RHEA-COMP:9690"/>
        <dbReference type="ChEBI" id="CHEBI:15378"/>
        <dbReference type="ChEBI" id="CHEBI:29999"/>
        <dbReference type="ChEBI" id="CHEBI:57287"/>
        <dbReference type="ChEBI" id="CHEBI:58343"/>
        <dbReference type="ChEBI" id="CHEBI:64479"/>
        <dbReference type="EC" id="2.7.8.7"/>
    </reaction>
</comment>
<dbReference type="HOGENOM" id="CLU_089696_3_1_6"/>
<dbReference type="NCBIfam" id="TIGR00556">
    <property type="entry name" value="pantethn_trn"/>
    <property type="match status" value="1"/>
</dbReference>
<dbReference type="PANTHER" id="PTHR12215:SF10">
    <property type="entry name" value="L-AMINOADIPATE-SEMIALDEHYDE DEHYDROGENASE-PHOSPHOPANTETHEINYL TRANSFERASE"/>
    <property type="match status" value="1"/>
</dbReference>
<name>Q1MXP4_9GAMM</name>
<dbReference type="Proteomes" id="UP000004263">
    <property type="component" value="Unassembled WGS sequence"/>
</dbReference>
<dbReference type="AlphaFoldDB" id="Q1MXP4"/>
<gene>
    <name evidence="13" type="primary">acpS</name>
    <name evidence="15" type="ORF">RED65_03835</name>
</gene>
<dbReference type="SUPFAM" id="SSF56214">
    <property type="entry name" value="4'-phosphopantetheinyl transferase"/>
    <property type="match status" value="1"/>
</dbReference>
<dbReference type="InterPro" id="IPR004568">
    <property type="entry name" value="Ppantetheine-prot_Trfase_dom"/>
</dbReference>
<comment type="caution">
    <text evidence="15">The sequence shown here is derived from an EMBL/GenBank/DDBJ whole genome shotgun (WGS) entry which is preliminary data.</text>
</comment>
<comment type="function">
    <text evidence="12">Transfers the 4'-phosphopantetheine moiety from coenzyme A to the 'Ser-36' of acyl-carrier-protein.</text>
</comment>
<dbReference type="PANTHER" id="PTHR12215">
    <property type="entry name" value="PHOSPHOPANTETHEINE TRANSFERASE"/>
    <property type="match status" value="1"/>
</dbReference>
<dbReference type="InterPro" id="IPR050559">
    <property type="entry name" value="P-Pant_transferase_sf"/>
</dbReference>
<evidence type="ECO:0000256" key="3">
    <source>
        <dbReference type="ARBA" id="ARBA00022490"/>
    </source>
</evidence>
<evidence type="ECO:0000256" key="13">
    <source>
        <dbReference type="HAMAP-Rule" id="MF_00101"/>
    </source>
</evidence>
<reference evidence="15 16" key="1">
    <citation type="submission" date="2006-03" db="EMBL/GenBank/DDBJ databases">
        <authorList>
            <person name="Pinhassi J."/>
            <person name="Pedros-Alio C."/>
            <person name="Ferriera S."/>
            <person name="Johnson J."/>
            <person name="Kravitz S."/>
            <person name="Halpern A."/>
            <person name="Remington K."/>
            <person name="Beeson K."/>
            <person name="Tran B."/>
            <person name="Rogers Y.-H."/>
            <person name="Friedman R."/>
            <person name="Venter J.C."/>
        </authorList>
    </citation>
    <scope>NUCLEOTIDE SEQUENCE [LARGE SCALE GENOMIC DNA]</scope>
    <source>
        <strain evidence="15 16">RED65</strain>
    </source>
</reference>
<keyword evidence="3 13" id="KW-0963">Cytoplasm</keyword>
<keyword evidence="10 13" id="KW-0275">Fatty acid biosynthesis</keyword>
<dbReference type="Gene3D" id="3.90.470.20">
    <property type="entry name" value="4'-phosphopantetheinyl transferase domain"/>
    <property type="match status" value="1"/>
</dbReference>
<dbReference type="NCBIfam" id="TIGR00516">
    <property type="entry name" value="acpS"/>
    <property type="match status" value="1"/>
</dbReference>
<feature type="binding site" evidence="13">
    <location>
        <position position="60"/>
    </location>
    <ligand>
        <name>Mg(2+)</name>
        <dbReference type="ChEBI" id="CHEBI:18420"/>
    </ligand>
</feature>
<comment type="similarity">
    <text evidence="13">Belongs to the P-Pant transferase superfamily. AcpS family.</text>
</comment>
<protein>
    <recommendedName>
        <fullName evidence="13">Holo-[acyl-carrier-protein] synthase</fullName>
        <shortName evidence="13">Holo-ACP synthase</shortName>
        <ecNumber evidence="13">2.7.8.7</ecNumber>
    </recommendedName>
    <alternativeName>
        <fullName evidence="13">4'-phosphopantetheinyl transferase AcpS</fullName>
    </alternativeName>
</protein>
<evidence type="ECO:0000256" key="7">
    <source>
        <dbReference type="ARBA" id="ARBA00022832"/>
    </source>
</evidence>
<evidence type="ECO:0000256" key="1">
    <source>
        <dbReference type="ARBA" id="ARBA00001946"/>
    </source>
</evidence>
<accession>Q1MXP4</accession>
<evidence type="ECO:0000256" key="12">
    <source>
        <dbReference type="ARBA" id="ARBA00054726"/>
    </source>
</evidence>
<comment type="similarity">
    <text evidence="2">Belongs to the P-Pant transferase superfamily. Gsp/Sfp/HetI/AcpT family.</text>
</comment>
<comment type="subcellular location">
    <subcellularLocation>
        <location evidence="13">Cytoplasm</location>
    </subcellularLocation>
</comment>